<dbReference type="RefSeq" id="WP_164577663.1">
    <property type="nucleotide sequence ID" value="NZ_JAAXDH010000046.1"/>
</dbReference>
<dbReference type="AlphaFoldDB" id="A0A6P0B9D1"/>
<evidence type="ECO:0000313" key="1">
    <source>
        <dbReference type="EMBL" id="NEI36335.1"/>
    </source>
</evidence>
<name>A0A6P0B9D1_RHILE</name>
<dbReference type="Pfam" id="PF11319">
    <property type="entry name" value="VasI"/>
    <property type="match status" value="1"/>
</dbReference>
<gene>
    <name evidence="1" type="ORF">GR204_20475</name>
</gene>
<accession>A0A6P0B9D1</accession>
<proteinExistence type="predicted"/>
<dbReference type="Proteomes" id="UP000471560">
    <property type="component" value="Unassembled WGS sequence"/>
</dbReference>
<comment type="caution">
    <text evidence="1">The sequence shown here is derived from an EMBL/GenBank/DDBJ whole genome shotgun (WGS) entry which is preliminary data.</text>
</comment>
<dbReference type="InterPro" id="IPR017738">
    <property type="entry name" value="T6SS-assoc_VCA0118"/>
</dbReference>
<protein>
    <submittedName>
        <fullName evidence="1">Uncharacterized protein</fullName>
    </submittedName>
</protein>
<sequence>MADIQGYDVIRYRLDAEKQQKRSFTVSTDNQALGPWSGGSALPFLKQLLGRKKLTAQITAYNESPTTVEHDLTGINAAIAPLRKQCGW</sequence>
<organism evidence="1 2">
    <name type="scientific">Rhizobium leguminosarum</name>
    <dbReference type="NCBI Taxonomy" id="384"/>
    <lineage>
        <taxon>Bacteria</taxon>
        <taxon>Pseudomonadati</taxon>
        <taxon>Pseudomonadota</taxon>
        <taxon>Alphaproteobacteria</taxon>
        <taxon>Hyphomicrobiales</taxon>
        <taxon>Rhizobiaceae</taxon>
        <taxon>Rhizobium/Agrobacterium group</taxon>
        <taxon>Rhizobium</taxon>
    </lineage>
</organism>
<dbReference type="EMBL" id="WUEZ01000024">
    <property type="protein sequence ID" value="NEI36335.1"/>
    <property type="molecule type" value="Genomic_DNA"/>
</dbReference>
<reference evidence="1 2" key="1">
    <citation type="submission" date="2019-12" db="EMBL/GenBank/DDBJ databases">
        <title>Rhizobium genotypes associated with high levels of biological nitrogen fixation by grain legumes in a temperate-maritime cropping system.</title>
        <authorList>
            <person name="Maluk M."/>
            <person name="Francesc Ferrando Molina F."/>
            <person name="Lopez Del Egido L."/>
            <person name="Lafos M."/>
            <person name="Langarica-Fuentes A."/>
            <person name="Gebre Yohannes G."/>
            <person name="Young M.W."/>
            <person name="Martin P."/>
            <person name="Gantlett R."/>
            <person name="Kenicer G."/>
            <person name="Hawes C."/>
            <person name="Begg G.S."/>
            <person name="Quilliam R.S."/>
            <person name="Squire G.R."/>
            <person name="Poole P.S."/>
            <person name="Young P.W."/>
            <person name="Iannetta P.M."/>
            <person name="James E.K."/>
        </authorList>
    </citation>
    <scope>NUCLEOTIDE SEQUENCE [LARGE SCALE GENOMIC DNA]</scope>
    <source>
        <strain evidence="1 2">JHI1096</strain>
    </source>
</reference>
<evidence type="ECO:0000313" key="2">
    <source>
        <dbReference type="Proteomes" id="UP000471560"/>
    </source>
</evidence>